<reference evidence="1 2" key="1">
    <citation type="journal article" date="2020" name="Mol. Biol. Evol.">
        <title>Distinct Expression and Methylation Patterns for Genes with Different Fates following a Single Whole-Genome Duplication in Flowering Plants.</title>
        <authorList>
            <person name="Shi T."/>
            <person name="Rahmani R.S."/>
            <person name="Gugger P.F."/>
            <person name="Wang M."/>
            <person name="Li H."/>
            <person name="Zhang Y."/>
            <person name="Li Z."/>
            <person name="Wang Q."/>
            <person name="Van de Peer Y."/>
            <person name="Marchal K."/>
            <person name="Chen J."/>
        </authorList>
    </citation>
    <scope>NUCLEOTIDE SEQUENCE [LARGE SCALE GENOMIC DNA]</scope>
    <source>
        <tissue evidence="1">Leaf</tissue>
    </source>
</reference>
<evidence type="ECO:0000313" key="1">
    <source>
        <dbReference type="EMBL" id="DAD42323.1"/>
    </source>
</evidence>
<dbReference type="Proteomes" id="UP000607653">
    <property type="component" value="Unassembled WGS sequence"/>
</dbReference>
<accession>A0A822ZCQ2</accession>
<comment type="caution">
    <text evidence="1">The sequence shown here is derived from an EMBL/GenBank/DDBJ whole genome shotgun (WGS) entry which is preliminary data.</text>
</comment>
<keyword evidence="2" id="KW-1185">Reference proteome</keyword>
<sequence length="43" mass="4826">MLGTISSLYFTILFSQLNKTLQATNQKKFMLQGDSVCPSLMLL</sequence>
<name>A0A822ZCQ2_NELNU</name>
<evidence type="ECO:0000313" key="2">
    <source>
        <dbReference type="Proteomes" id="UP000607653"/>
    </source>
</evidence>
<gene>
    <name evidence="1" type="ORF">HUJ06_000553</name>
</gene>
<protein>
    <submittedName>
        <fullName evidence="1">Uncharacterized protein</fullName>
    </submittedName>
</protein>
<organism evidence="1 2">
    <name type="scientific">Nelumbo nucifera</name>
    <name type="common">Sacred lotus</name>
    <dbReference type="NCBI Taxonomy" id="4432"/>
    <lineage>
        <taxon>Eukaryota</taxon>
        <taxon>Viridiplantae</taxon>
        <taxon>Streptophyta</taxon>
        <taxon>Embryophyta</taxon>
        <taxon>Tracheophyta</taxon>
        <taxon>Spermatophyta</taxon>
        <taxon>Magnoliopsida</taxon>
        <taxon>Proteales</taxon>
        <taxon>Nelumbonaceae</taxon>
        <taxon>Nelumbo</taxon>
    </lineage>
</organism>
<dbReference type="EMBL" id="DUZY01000006">
    <property type="protein sequence ID" value="DAD42323.1"/>
    <property type="molecule type" value="Genomic_DNA"/>
</dbReference>
<proteinExistence type="predicted"/>
<dbReference type="AlphaFoldDB" id="A0A822ZCQ2"/>